<dbReference type="OrthoDB" id="5917722at2759"/>
<evidence type="ECO:0000313" key="10">
    <source>
        <dbReference type="EMBL" id="KAJ8278716.1"/>
    </source>
</evidence>
<dbReference type="Proteomes" id="UP001152803">
    <property type="component" value="Unassembled WGS sequence"/>
</dbReference>
<evidence type="ECO:0000256" key="1">
    <source>
        <dbReference type="ARBA" id="ARBA00004479"/>
    </source>
</evidence>
<evidence type="ECO:0000256" key="4">
    <source>
        <dbReference type="ARBA" id="ARBA00022729"/>
    </source>
</evidence>
<evidence type="ECO:0000256" key="6">
    <source>
        <dbReference type="ARBA" id="ARBA00023136"/>
    </source>
</evidence>
<feature type="transmembrane region" description="Helical" evidence="8">
    <location>
        <begin position="76"/>
        <end position="96"/>
    </location>
</feature>
<evidence type="ECO:0000256" key="2">
    <source>
        <dbReference type="ARBA" id="ARBA00006986"/>
    </source>
</evidence>
<evidence type="ECO:0000256" key="5">
    <source>
        <dbReference type="ARBA" id="ARBA00022989"/>
    </source>
</evidence>
<dbReference type="PANTHER" id="PTHR28607:SF2">
    <property type="entry name" value="PROTEIN FAM174C"/>
    <property type="match status" value="1"/>
</dbReference>
<keyword evidence="6 8" id="KW-0472">Membrane</keyword>
<name>A0A9Q1DQV9_CONCO</name>
<organism evidence="10 11">
    <name type="scientific">Conger conger</name>
    <name type="common">Conger eel</name>
    <name type="synonym">Muraena conger</name>
    <dbReference type="NCBI Taxonomy" id="82655"/>
    <lineage>
        <taxon>Eukaryota</taxon>
        <taxon>Metazoa</taxon>
        <taxon>Chordata</taxon>
        <taxon>Craniata</taxon>
        <taxon>Vertebrata</taxon>
        <taxon>Euteleostomi</taxon>
        <taxon>Actinopterygii</taxon>
        <taxon>Neopterygii</taxon>
        <taxon>Teleostei</taxon>
        <taxon>Anguilliformes</taxon>
        <taxon>Congridae</taxon>
        <taxon>Conger</taxon>
    </lineage>
</organism>
<comment type="subcellular location">
    <subcellularLocation>
        <location evidence="1">Membrane</location>
        <topology evidence="1">Single-pass type I membrane protein</topology>
    </subcellularLocation>
</comment>
<keyword evidence="11" id="KW-1185">Reference proteome</keyword>
<evidence type="ECO:0000256" key="3">
    <source>
        <dbReference type="ARBA" id="ARBA00022692"/>
    </source>
</evidence>
<accession>A0A9Q1DQV9</accession>
<proteinExistence type="inferred from homology"/>
<sequence>MQLPSAYIFIAVCILWILSLSSATDTVTKSPTTAVPKELKLVKLVNNTNNVSHNVTNGYIHRNHFLNMDSSTIQRALYVLIGITIIGVFYFLIRAVRLKKTSSYRKKYGLLSNQDTNMEMGNLESDEEDMTVYEAKALRR</sequence>
<dbReference type="GO" id="GO:0016020">
    <property type="term" value="C:membrane"/>
    <property type="evidence" value="ECO:0007669"/>
    <property type="project" value="UniProtKB-SubCell"/>
</dbReference>
<dbReference type="AlphaFoldDB" id="A0A9Q1DQV9"/>
<evidence type="ECO:0000313" key="11">
    <source>
        <dbReference type="Proteomes" id="UP001152803"/>
    </source>
</evidence>
<keyword evidence="5 8" id="KW-1133">Transmembrane helix</keyword>
<evidence type="ECO:0000256" key="9">
    <source>
        <dbReference type="SAM" id="SignalP"/>
    </source>
</evidence>
<comment type="caution">
    <text evidence="10">The sequence shown here is derived from an EMBL/GenBank/DDBJ whole genome shotgun (WGS) entry which is preliminary data.</text>
</comment>
<evidence type="ECO:0000256" key="7">
    <source>
        <dbReference type="ARBA" id="ARBA00023180"/>
    </source>
</evidence>
<keyword evidence="4 9" id="KW-0732">Signal</keyword>
<evidence type="ECO:0000256" key="8">
    <source>
        <dbReference type="SAM" id="Phobius"/>
    </source>
</evidence>
<keyword evidence="3 8" id="KW-0812">Transmembrane</keyword>
<feature type="signal peptide" evidence="9">
    <location>
        <begin position="1"/>
        <end position="23"/>
    </location>
</feature>
<feature type="chain" id="PRO_5040254275" evidence="9">
    <location>
        <begin position="24"/>
        <end position="140"/>
    </location>
</feature>
<dbReference type="EMBL" id="JAFJMO010000004">
    <property type="protein sequence ID" value="KAJ8278716.1"/>
    <property type="molecule type" value="Genomic_DNA"/>
</dbReference>
<comment type="similarity">
    <text evidence="2">Belongs to the FAM174 family.</text>
</comment>
<dbReference type="GO" id="GO:0005576">
    <property type="term" value="C:extracellular region"/>
    <property type="evidence" value="ECO:0007669"/>
    <property type="project" value="TreeGrafter"/>
</dbReference>
<gene>
    <name evidence="10" type="ORF">COCON_G00057820</name>
</gene>
<dbReference type="PANTHER" id="PTHR28607">
    <property type="entry name" value="EXPRESSED PROTEIN"/>
    <property type="match status" value="1"/>
</dbReference>
<protein>
    <submittedName>
        <fullName evidence="10">Uncharacterized protein</fullName>
    </submittedName>
</protein>
<dbReference type="InterPro" id="IPR009565">
    <property type="entry name" value="FAM174-like"/>
</dbReference>
<dbReference type="Pfam" id="PF06679">
    <property type="entry name" value="DUF1180"/>
    <property type="match status" value="1"/>
</dbReference>
<keyword evidence="7" id="KW-0325">Glycoprotein</keyword>
<reference evidence="10" key="1">
    <citation type="journal article" date="2023" name="Science">
        <title>Genome structures resolve the early diversification of teleost fishes.</title>
        <authorList>
            <person name="Parey E."/>
            <person name="Louis A."/>
            <person name="Montfort J."/>
            <person name="Bouchez O."/>
            <person name="Roques C."/>
            <person name="Iampietro C."/>
            <person name="Lluch J."/>
            <person name="Castinel A."/>
            <person name="Donnadieu C."/>
            <person name="Desvignes T."/>
            <person name="Floi Bucao C."/>
            <person name="Jouanno E."/>
            <person name="Wen M."/>
            <person name="Mejri S."/>
            <person name="Dirks R."/>
            <person name="Jansen H."/>
            <person name="Henkel C."/>
            <person name="Chen W.J."/>
            <person name="Zahm M."/>
            <person name="Cabau C."/>
            <person name="Klopp C."/>
            <person name="Thompson A.W."/>
            <person name="Robinson-Rechavi M."/>
            <person name="Braasch I."/>
            <person name="Lecointre G."/>
            <person name="Bobe J."/>
            <person name="Postlethwait J.H."/>
            <person name="Berthelot C."/>
            <person name="Roest Crollius H."/>
            <person name="Guiguen Y."/>
        </authorList>
    </citation>
    <scope>NUCLEOTIDE SEQUENCE</scope>
    <source>
        <strain evidence="10">Concon-B</strain>
    </source>
</reference>